<organism evidence="1 2">
    <name type="scientific">Halteria grandinella</name>
    <dbReference type="NCBI Taxonomy" id="5974"/>
    <lineage>
        <taxon>Eukaryota</taxon>
        <taxon>Sar</taxon>
        <taxon>Alveolata</taxon>
        <taxon>Ciliophora</taxon>
        <taxon>Intramacronucleata</taxon>
        <taxon>Spirotrichea</taxon>
        <taxon>Stichotrichia</taxon>
        <taxon>Sporadotrichida</taxon>
        <taxon>Halteriidae</taxon>
        <taxon>Halteria</taxon>
    </lineage>
</organism>
<evidence type="ECO:0000313" key="1">
    <source>
        <dbReference type="EMBL" id="TNV83310.1"/>
    </source>
</evidence>
<protein>
    <submittedName>
        <fullName evidence="1">Uncharacterized protein</fullName>
    </submittedName>
</protein>
<evidence type="ECO:0000313" key="2">
    <source>
        <dbReference type="Proteomes" id="UP000785679"/>
    </source>
</evidence>
<dbReference type="AlphaFoldDB" id="A0A8J8NZQ7"/>
<reference evidence="1" key="1">
    <citation type="submission" date="2019-06" db="EMBL/GenBank/DDBJ databases">
        <authorList>
            <person name="Zheng W."/>
        </authorList>
    </citation>
    <scope>NUCLEOTIDE SEQUENCE</scope>
    <source>
        <strain evidence="1">QDHG01</strain>
    </source>
</reference>
<dbReference type="EMBL" id="RRYP01003951">
    <property type="protein sequence ID" value="TNV83310.1"/>
    <property type="molecule type" value="Genomic_DNA"/>
</dbReference>
<sequence>MIYIKIDKQIEDVEVFFETLFNGSLKLFKYKSIDQNDHIKPFFNGNVCVRNGDTHTQSLWTNSCDLAVLALNNCTILTRLEIQYAKNCEYQQLKVEKLPLQELIIDDSSLPLIQDILNKSKDTLSSLECYADVDLSPLRNSTQLRTLRIHERLLLFIGRMDINNANLEVIRTFNNLQELKTKDQKVLLQFSKSQTLKTLRWDNTLSKIDDLPQSVTKVSAFGITTFDEANQFLEKNPFVKELEISVQAHVATQLLDKFKHVKFNFDFRDNVFTFKQCYTYLHPECKKIGIPGSEPDHVLYELLFSRLDDKQKVLEPYLQAVFVIRRKIQDAPPQMMMEQLQTFNEFKNCLRQDNLDSSYFERVFNQQMSIDDDEYLLIIVSAYDEVFQLQADIHKTVKMLKAMGQEKRTTLKRERFFYHSRHNWMQPLRDEDFRTN</sequence>
<comment type="caution">
    <text evidence="1">The sequence shown here is derived from an EMBL/GenBank/DDBJ whole genome shotgun (WGS) entry which is preliminary data.</text>
</comment>
<accession>A0A8J8NZQ7</accession>
<name>A0A8J8NZQ7_HALGN</name>
<proteinExistence type="predicted"/>
<gene>
    <name evidence="1" type="ORF">FGO68_gene4308</name>
</gene>
<dbReference type="Proteomes" id="UP000785679">
    <property type="component" value="Unassembled WGS sequence"/>
</dbReference>
<keyword evidence="2" id="KW-1185">Reference proteome</keyword>